<dbReference type="AlphaFoldDB" id="A0A2P6VRE4"/>
<feature type="transmembrane region" description="Helical" evidence="10">
    <location>
        <begin position="378"/>
        <end position="396"/>
    </location>
</feature>
<feature type="transmembrane region" description="Helical" evidence="10">
    <location>
        <begin position="688"/>
        <end position="707"/>
    </location>
</feature>
<dbReference type="InterPro" id="IPR044778">
    <property type="entry name" value="MFS_STP/MST-like_plant"/>
</dbReference>
<dbReference type="OrthoDB" id="566238at2759"/>
<proteinExistence type="inferred from homology"/>
<feature type="region of interest" description="Disordered" evidence="9">
    <location>
        <begin position="746"/>
        <end position="774"/>
    </location>
</feature>
<dbReference type="InterPro" id="IPR020846">
    <property type="entry name" value="MFS_dom"/>
</dbReference>
<keyword evidence="14" id="KW-1185">Reference proteome</keyword>
<dbReference type="CDD" id="cd17361">
    <property type="entry name" value="MFS_STP"/>
    <property type="match status" value="1"/>
</dbReference>
<dbReference type="InterPro" id="IPR036873">
    <property type="entry name" value="Rhodanese-like_dom_sf"/>
</dbReference>
<evidence type="ECO:0000256" key="3">
    <source>
        <dbReference type="ARBA" id="ARBA00022448"/>
    </source>
</evidence>
<comment type="subcellular location">
    <subcellularLocation>
        <location evidence="1">Membrane</location>
        <topology evidence="1">Multi-pass membrane protein</topology>
    </subcellularLocation>
</comment>
<feature type="compositionally biased region" description="Low complexity" evidence="9">
    <location>
        <begin position="759"/>
        <end position="774"/>
    </location>
</feature>
<reference evidence="13 14" key="1">
    <citation type="journal article" date="2018" name="Plant J.">
        <title>Genome sequences of Chlorella sorokiniana UTEX 1602 and Micractinium conductrix SAG 241.80: implications to maltose excretion by a green alga.</title>
        <authorList>
            <person name="Arriola M.B."/>
            <person name="Velmurugan N."/>
            <person name="Zhang Y."/>
            <person name="Plunkett M.H."/>
            <person name="Hondzo H."/>
            <person name="Barney B.M."/>
        </authorList>
    </citation>
    <scope>NUCLEOTIDE SEQUENCE [LARGE SCALE GENOMIC DNA]</scope>
    <source>
        <strain evidence="13 14">SAG 241.80</strain>
    </source>
</reference>
<protein>
    <submittedName>
        <fullName evidence="13">H(+) hexose cotransporter 2</fullName>
    </submittedName>
</protein>
<dbReference type="Pfam" id="PF00581">
    <property type="entry name" value="Rhodanese"/>
    <property type="match status" value="1"/>
</dbReference>
<dbReference type="GO" id="GO:0015145">
    <property type="term" value="F:monosaccharide transmembrane transporter activity"/>
    <property type="evidence" value="ECO:0007669"/>
    <property type="project" value="InterPro"/>
</dbReference>
<evidence type="ECO:0000256" key="5">
    <source>
        <dbReference type="ARBA" id="ARBA00022692"/>
    </source>
</evidence>
<keyword evidence="7 10" id="KW-1133">Transmembrane helix</keyword>
<dbReference type="PRINTS" id="PR00171">
    <property type="entry name" value="SUGRTRNSPORT"/>
</dbReference>
<dbReference type="PANTHER" id="PTHR23500:SF357">
    <property type="entry name" value="IP12678P"/>
    <property type="match status" value="1"/>
</dbReference>
<dbReference type="GO" id="GO:0015293">
    <property type="term" value="F:symporter activity"/>
    <property type="evidence" value="ECO:0007669"/>
    <property type="project" value="UniProtKB-KW"/>
</dbReference>
<evidence type="ECO:0000256" key="2">
    <source>
        <dbReference type="ARBA" id="ARBA00010992"/>
    </source>
</evidence>
<evidence type="ECO:0000259" key="12">
    <source>
        <dbReference type="PROSITE" id="PS50850"/>
    </source>
</evidence>
<feature type="transmembrane region" description="Helical" evidence="10">
    <location>
        <begin position="619"/>
        <end position="639"/>
    </location>
</feature>
<evidence type="ECO:0000313" key="13">
    <source>
        <dbReference type="EMBL" id="PSC76673.1"/>
    </source>
</evidence>
<keyword evidence="3" id="KW-0813">Transport</keyword>
<dbReference type="STRING" id="554055.A0A2P6VRE4"/>
<accession>A0A2P6VRE4</accession>
<evidence type="ECO:0000256" key="7">
    <source>
        <dbReference type="ARBA" id="ARBA00022989"/>
    </source>
</evidence>
<dbReference type="Proteomes" id="UP000239649">
    <property type="component" value="Unassembled WGS sequence"/>
</dbReference>
<feature type="transmembrane region" description="Helical" evidence="10">
    <location>
        <begin position="659"/>
        <end position="681"/>
    </location>
</feature>
<feature type="transmembrane region" description="Helical" evidence="10">
    <location>
        <begin position="435"/>
        <end position="453"/>
    </location>
</feature>
<dbReference type="Gene3D" id="1.20.1250.20">
    <property type="entry name" value="MFS general substrate transporter like domains"/>
    <property type="match status" value="2"/>
</dbReference>
<gene>
    <name evidence="13" type="primary">g859</name>
    <name evidence="13" type="ORF">C2E20_0859</name>
</gene>
<dbReference type="CDD" id="cd00158">
    <property type="entry name" value="RHOD"/>
    <property type="match status" value="1"/>
</dbReference>
<name>A0A2P6VRE4_9CHLO</name>
<evidence type="ECO:0000256" key="9">
    <source>
        <dbReference type="SAM" id="MobiDB-lite"/>
    </source>
</evidence>
<feature type="domain" description="Major facilitator superfamily (MFS) profile" evidence="12">
    <location>
        <begin position="289"/>
        <end position="711"/>
    </location>
</feature>
<comment type="similarity">
    <text evidence="2">Belongs to the major facilitator superfamily. Sugar transporter (TC 2.A.1.1) family.</text>
</comment>
<dbReference type="EMBL" id="LHPF02000001">
    <property type="protein sequence ID" value="PSC76673.1"/>
    <property type="molecule type" value="Genomic_DNA"/>
</dbReference>
<dbReference type="InterPro" id="IPR005828">
    <property type="entry name" value="MFS_sugar_transport-like"/>
</dbReference>
<evidence type="ECO:0000256" key="10">
    <source>
        <dbReference type="SAM" id="Phobius"/>
    </source>
</evidence>
<organism evidence="13 14">
    <name type="scientific">Micractinium conductrix</name>
    <dbReference type="NCBI Taxonomy" id="554055"/>
    <lineage>
        <taxon>Eukaryota</taxon>
        <taxon>Viridiplantae</taxon>
        <taxon>Chlorophyta</taxon>
        <taxon>core chlorophytes</taxon>
        <taxon>Trebouxiophyceae</taxon>
        <taxon>Chlorellales</taxon>
        <taxon>Chlorellaceae</taxon>
        <taxon>Chlorella clade</taxon>
        <taxon>Micractinium</taxon>
    </lineage>
</organism>
<evidence type="ECO:0000313" key="14">
    <source>
        <dbReference type="Proteomes" id="UP000239649"/>
    </source>
</evidence>
<dbReference type="InterPro" id="IPR003663">
    <property type="entry name" value="Sugar/inositol_transpt"/>
</dbReference>
<sequence>MATSLASAAAVTAVASVSAPRARMQQRAAAARLPVRCERRVRTLAVADATAQSAAQKRWESQIREGKVMNVTAKQAGEMIKEGWTVLDVRPPNEIEQAKLLGAVEVPLFVADDDMSPAGLLKKWSNFGMGGWWLGGTHMKPNVAFMSEVQASIPKDANVIVACQKGLRSLAACEQLSRAGYGPLAWINGGYDTATPGDLPTKDGVDIRLGGVGGLSGLLGWTEAQREANRSEGFAGGATNLIKIGVVLLALDLVWFAYEIITDSDVVQNFFKTTCTMAGGGVVLNRASMAHVAEYHGRLTWYDIGVTGGVEAMEAFQLKFFPEVYERHHGPEAQTTDPYCVYDDQNLQIFTSSLFLAGLFASLFAAKITQTFGRKITMTVGSIWFLIGTGLCAGAVELAMLIVGRLCLGFGIGFVNQVAPLYLSEMAPINYRGGLNVCFQLCITIGILVAQLVNYGTQDLYTNGWRISLAVAGGPAIILFIGSLLLPESPNHLVEIGQVDHARRILERLRGTDKVDAEFNDIVEGVEGSKGVRMRDMFYVPVLFASLGTGRSTALLNTVIIGAVNVGCTMIAVLFVDRFGRRFMLIEGGTQCAIAQIIVGVVLGVEFSSVAGTVLPKPVASGVLAVICIYIAGFAWSWGPLGWLVPSEIQPMETRSAGTAAAVVSNFLWTFVVGQVFLTMLCSMRFGVFLFFGAMLIVMVTFVIFFVPETKGLPTDQIQVKFARHWFWSKWMGQAAVQDVETKNDARAAKRKAGEGAMERGAAAPPAAPAGVAHGPQARKSAVVAFLDRASVISSGYGPSVAQVVAPHEE</sequence>
<keyword evidence="5 10" id="KW-0812">Transmembrane</keyword>
<keyword evidence="6" id="KW-0769">Symport</keyword>
<dbReference type="PROSITE" id="PS00216">
    <property type="entry name" value="SUGAR_TRANSPORT_1"/>
    <property type="match status" value="1"/>
</dbReference>
<feature type="domain" description="Rhodanese" evidence="11">
    <location>
        <begin position="80"/>
        <end position="203"/>
    </location>
</feature>
<keyword evidence="8 10" id="KW-0472">Membrane</keyword>
<evidence type="ECO:0000256" key="8">
    <source>
        <dbReference type="ARBA" id="ARBA00023136"/>
    </source>
</evidence>
<feature type="compositionally biased region" description="Basic and acidic residues" evidence="9">
    <location>
        <begin position="746"/>
        <end position="758"/>
    </location>
</feature>
<dbReference type="GO" id="GO:0016020">
    <property type="term" value="C:membrane"/>
    <property type="evidence" value="ECO:0007669"/>
    <property type="project" value="UniProtKB-SubCell"/>
</dbReference>
<feature type="transmembrane region" description="Helical" evidence="10">
    <location>
        <begin position="347"/>
        <end position="366"/>
    </location>
</feature>
<keyword evidence="4" id="KW-0762">Sugar transport</keyword>
<dbReference type="Pfam" id="PF00083">
    <property type="entry name" value="Sugar_tr"/>
    <property type="match status" value="2"/>
</dbReference>
<feature type="transmembrane region" description="Helical" evidence="10">
    <location>
        <begin position="465"/>
        <end position="486"/>
    </location>
</feature>
<evidence type="ECO:0000256" key="4">
    <source>
        <dbReference type="ARBA" id="ARBA00022597"/>
    </source>
</evidence>
<dbReference type="InterPro" id="IPR001763">
    <property type="entry name" value="Rhodanese-like_dom"/>
</dbReference>
<dbReference type="InterPro" id="IPR045262">
    <property type="entry name" value="STP/PLT_plant"/>
</dbReference>
<evidence type="ECO:0000256" key="1">
    <source>
        <dbReference type="ARBA" id="ARBA00004141"/>
    </source>
</evidence>
<dbReference type="SUPFAM" id="SSF52821">
    <property type="entry name" value="Rhodanese/Cell cycle control phosphatase"/>
    <property type="match status" value="1"/>
</dbReference>
<dbReference type="PANTHER" id="PTHR23500">
    <property type="entry name" value="SOLUTE CARRIER FAMILY 2, FACILITATED GLUCOSE TRANSPORTER"/>
    <property type="match status" value="1"/>
</dbReference>
<dbReference type="InterPro" id="IPR036259">
    <property type="entry name" value="MFS_trans_sf"/>
</dbReference>
<dbReference type="PROSITE" id="PS50850">
    <property type="entry name" value="MFS"/>
    <property type="match status" value="1"/>
</dbReference>
<evidence type="ECO:0000256" key="6">
    <source>
        <dbReference type="ARBA" id="ARBA00022847"/>
    </source>
</evidence>
<evidence type="ECO:0000259" key="11">
    <source>
        <dbReference type="PROSITE" id="PS50206"/>
    </source>
</evidence>
<feature type="transmembrane region" description="Helical" evidence="10">
    <location>
        <begin position="554"/>
        <end position="576"/>
    </location>
</feature>
<dbReference type="SUPFAM" id="SSF103473">
    <property type="entry name" value="MFS general substrate transporter"/>
    <property type="match status" value="1"/>
</dbReference>
<dbReference type="InterPro" id="IPR005829">
    <property type="entry name" value="Sugar_transporter_CS"/>
</dbReference>
<dbReference type="SMART" id="SM00450">
    <property type="entry name" value="RHOD"/>
    <property type="match status" value="1"/>
</dbReference>
<comment type="caution">
    <text evidence="13">The sequence shown here is derived from an EMBL/GenBank/DDBJ whole genome shotgun (WGS) entry which is preliminary data.</text>
</comment>
<dbReference type="Gene3D" id="3.40.250.10">
    <property type="entry name" value="Rhodanese-like domain"/>
    <property type="match status" value="1"/>
</dbReference>
<dbReference type="PROSITE" id="PS50206">
    <property type="entry name" value="RHODANESE_3"/>
    <property type="match status" value="1"/>
</dbReference>